<dbReference type="PROSITE" id="PS51257">
    <property type="entry name" value="PROKAR_LIPOPROTEIN"/>
    <property type="match status" value="1"/>
</dbReference>
<evidence type="ECO:0000259" key="2">
    <source>
        <dbReference type="Pfam" id="PF20434"/>
    </source>
</evidence>
<accession>A0A142EJ20</accession>
<name>A0A142EJ20_9BACT</name>
<dbReference type="EMBL" id="CP012836">
    <property type="protein sequence ID" value="AMQ55125.1"/>
    <property type="molecule type" value="Genomic_DNA"/>
</dbReference>
<gene>
    <name evidence="3" type="ORF">AO498_01880</name>
</gene>
<dbReference type="RefSeq" id="WP_067542980.1">
    <property type="nucleotide sequence ID" value="NZ_CP012836.1"/>
</dbReference>
<dbReference type="PATRIC" id="fig|1727163.4.peg.395"/>
<reference evidence="4" key="1">
    <citation type="submission" date="2015-09" db="EMBL/GenBank/DDBJ databases">
        <title>Complete sequence of Algoriphagus sp. M8-2.</title>
        <authorList>
            <person name="Shintani M."/>
        </authorList>
    </citation>
    <scope>NUCLEOTIDE SEQUENCE [LARGE SCALE GENOMIC DNA]</scope>
    <source>
        <strain evidence="4">M8-2</strain>
    </source>
</reference>
<organism evidence="3 4">
    <name type="scientific">Algoriphagus sanaruensis</name>
    <dbReference type="NCBI Taxonomy" id="1727163"/>
    <lineage>
        <taxon>Bacteria</taxon>
        <taxon>Pseudomonadati</taxon>
        <taxon>Bacteroidota</taxon>
        <taxon>Cytophagia</taxon>
        <taxon>Cytophagales</taxon>
        <taxon>Cyclobacteriaceae</taxon>
        <taxon>Algoriphagus</taxon>
    </lineage>
</organism>
<keyword evidence="1" id="KW-0378">Hydrolase</keyword>
<dbReference type="GO" id="GO:0016787">
    <property type="term" value="F:hydrolase activity"/>
    <property type="evidence" value="ECO:0007669"/>
    <property type="project" value="UniProtKB-KW"/>
</dbReference>
<evidence type="ECO:0000313" key="3">
    <source>
        <dbReference type="EMBL" id="AMQ55125.1"/>
    </source>
</evidence>
<dbReference type="InterPro" id="IPR050300">
    <property type="entry name" value="GDXG_lipolytic_enzyme"/>
</dbReference>
<dbReference type="PANTHER" id="PTHR48081">
    <property type="entry name" value="AB HYDROLASE SUPERFAMILY PROTEIN C4A8.06C"/>
    <property type="match status" value="1"/>
</dbReference>
<dbReference type="InterPro" id="IPR029058">
    <property type="entry name" value="AB_hydrolase_fold"/>
</dbReference>
<evidence type="ECO:0000313" key="4">
    <source>
        <dbReference type="Proteomes" id="UP000073816"/>
    </source>
</evidence>
<dbReference type="Proteomes" id="UP000073816">
    <property type="component" value="Chromosome"/>
</dbReference>
<dbReference type="Pfam" id="PF20434">
    <property type="entry name" value="BD-FAE"/>
    <property type="match status" value="1"/>
</dbReference>
<keyword evidence="4" id="KW-1185">Reference proteome</keyword>
<dbReference type="Gene3D" id="3.40.50.1820">
    <property type="entry name" value="alpha/beta hydrolase"/>
    <property type="match status" value="1"/>
</dbReference>
<dbReference type="AlphaFoldDB" id="A0A142EJ20"/>
<protein>
    <recommendedName>
        <fullName evidence="2">BD-FAE-like domain-containing protein</fullName>
    </recommendedName>
</protein>
<dbReference type="InterPro" id="IPR049492">
    <property type="entry name" value="BD-FAE-like_dom"/>
</dbReference>
<evidence type="ECO:0000256" key="1">
    <source>
        <dbReference type="ARBA" id="ARBA00022801"/>
    </source>
</evidence>
<sequence length="287" mass="31513">MKKSKITSLAFLASKIGILSIVLLLGCVGTEEQVLNSKKELINLNYGDDPRQVMDVYLPAGRSTESTPLLIYIHGGAWIDGDKSEFLQVKSLAENSLSNFAFVSINYRLYDFISGSNQFPTQENDIASAINFIENSLTEWNVSNNLILSGASAGAHLALLQAYKAPLNKFEAVIAFFPPTDLNTLFGFSVFTAQGLSAILGGTPDQNPNLYISSSPSNFVTRTSPPTILFHGELDTVVPIIQSELLANLLAESEVRHELFRVPNQGHGFSPETYKMAFEQIKKFLNQ</sequence>
<dbReference type="OrthoDB" id="9777975at2"/>
<dbReference type="SUPFAM" id="SSF53474">
    <property type="entry name" value="alpha/beta-Hydrolases"/>
    <property type="match status" value="1"/>
</dbReference>
<dbReference type="STRING" id="1727163.AO498_01880"/>
<dbReference type="KEGG" id="alm:AO498_01880"/>
<reference evidence="3 4" key="2">
    <citation type="journal article" date="2016" name="Genome Announc.">
        <title>Complete Genome Sequence of Algoriphagus sp. Strain M8-2, Isolated from a Brackish Lake.</title>
        <authorList>
            <person name="Muraguchi Y."/>
            <person name="Kushimoto K."/>
            <person name="Ohtsubo Y."/>
            <person name="Suzuki T."/>
            <person name="Dohra H."/>
            <person name="Kimbara K."/>
            <person name="Shintani M."/>
        </authorList>
    </citation>
    <scope>NUCLEOTIDE SEQUENCE [LARGE SCALE GENOMIC DNA]</scope>
    <source>
        <strain evidence="3 4">M8-2</strain>
    </source>
</reference>
<feature type="domain" description="BD-FAE-like" evidence="2">
    <location>
        <begin position="54"/>
        <end position="249"/>
    </location>
</feature>
<proteinExistence type="predicted"/>